<dbReference type="Pfam" id="PF00483">
    <property type="entry name" value="NTP_transferase"/>
    <property type="match status" value="1"/>
</dbReference>
<keyword evidence="4" id="KW-1185">Reference proteome</keyword>
<dbReference type="CDD" id="cd02213">
    <property type="entry name" value="cupin_PMI_typeII_C"/>
    <property type="match status" value="1"/>
</dbReference>
<dbReference type="GO" id="GO:0005976">
    <property type="term" value="P:polysaccharide metabolic process"/>
    <property type="evidence" value="ECO:0007669"/>
    <property type="project" value="InterPro"/>
</dbReference>
<dbReference type="PANTHER" id="PTHR46390:SF1">
    <property type="entry name" value="MANNOSE-1-PHOSPHATE GUANYLYLTRANSFERASE"/>
    <property type="match status" value="1"/>
</dbReference>
<evidence type="ECO:0000313" key="3">
    <source>
        <dbReference type="EMBL" id="RCW44951.1"/>
    </source>
</evidence>
<dbReference type="PANTHER" id="PTHR46390">
    <property type="entry name" value="MANNOSE-1-PHOSPHATE GUANYLYLTRANSFERASE"/>
    <property type="match status" value="1"/>
</dbReference>
<dbReference type="InterPro" id="IPR029044">
    <property type="entry name" value="Nucleotide-diphossugar_trans"/>
</dbReference>
<accession>A0A368VUP9</accession>
<protein>
    <submittedName>
        <fullName evidence="3">Mannose-1-phosphate guanylyltransferase</fullName>
    </submittedName>
</protein>
<dbReference type="GO" id="GO:0004475">
    <property type="term" value="F:mannose-1-phosphate guanylyltransferase (GTP) activity"/>
    <property type="evidence" value="ECO:0007669"/>
    <property type="project" value="TreeGrafter"/>
</dbReference>
<dbReference type="AlphaFoldDB" id="A0A368VUP9"/>
<sequence length="443" mass="50208">MAFVQRLQIEAVFNVLRNQNQQLESMLQRVWSQLKSAGLDGSIYVATSKSQSEIIQSQLDSSVRLIVEPERRDTFPAIALACTYLHSIVKAGANEMVCVLPVDSYTENHFYSRLKELEQLSAESDYEMILIGVKPDHPSEKYGYIVPDDEIGMGSCKRVKMFVEKPQKQRAQTLMEENALWNCGIFAFKLGYMVSLLQERGIPVQYEKLQSAYDTLPKTSFDYEIVEKAGTLAVYPYNGSWKDLGTWETLTEELDTSLQGKGTISELCRNTHVINELDIPVKVIDLSNIVVAASPDGILVSDKSASRKIKDLMNDTDQRLMYEERRWGWYRVLDYTNDRSGNERLTKKIIVHAGKNPSYQIHHKRKEVWTILSGEGIFAMNEQLIHVSAGDVLQIPAGAGHSMKATTDLEMIEVQMGSELGEEDTIRLFLSWDEIERNCSGRG</sequence>
<gene>
    <name evidence="3" type="ORF">DFP97_111178</name>
</gene>
<dbReference type="EMBL" id="QPJD01000011">
    <property type="protein sequence ID" value="RCW44951.1"/>
    <property type="molecule type" value="Genomic_DNA"/>
</dbReference>
<proteinExistence type="predicted"/>
<comment type="caution">
    <text evidence="3">The sequence shown here is derived from an EMBL/GenBank/DDBJ whole genome shotgun (WGS) entry which is preliminary data.</text>
</comment>
<dbReference type="Gene3D" id="2.60.120.10">
    <property type="entry name" value="Jelly Rolls"/>
    <property type="match status" value="1"/>
</dbReference>
<dbReference type="GO" id="GO:0009298">
    <property type="term" value="P:GDP-mannose biosynthetic process"/>
    <property type="evidence" value="ECO:0007669"/>
    <property type="project" value="TreeGrafter"/>
</dbReference>
<feature type="domain" description="Mannose-6-phosphate isomerase type II C-terminal" evidence="2">
    <location>
        <begin position="325"/>
        <end position="428"/>
    </location>
</feature>
<reference evidence="3 4" key="1">
    <citation type="submission" date="2018-07" db="EMBL/GenBank/DDBJ databases">
        <title>Genomic Encyclopedia of Type Strains, Phase III (KMG-III): the genomes of soil and plant-associated and newly described type strains.</title>
        <authorList>
            <person name="Whitman W."/>
        </authorList>
    </citation>
    <scope>NUCLEOTIDE SEQUENCE [LARGE SCALE GENOMIC DNA]</scope>
    <source>
        <strain evidence="3 4">CECT 7506</strain>
    </source>
</reference>
<dbReference type="InterPro" id="IPR005835">
    <property type="entry name" value="NTP_transferase_dom"/>
</dbReference>
<dbReference type="InterPro" id="IPR001538">
    <property type="entry name" value="Man6P_isomerase-2_C"/>
</dbReference>
<dbReference type="InterPro" id="IPR014710">
    <property type="entry name" value="RmlC-like_jellyroll"/>
</dbReference>
<name>A0A368VUP9_9BACL</name>
<feature type="domain" description="Nucleotidyl transferase" evidence="1">
    <location>
        <begin position="24"/>
        <end position="254"/>
    </location>
</feature>
<dbReference type="InterPro" id="IPR051161">
    <property type="entry name" value="Mannose-6P_isomerase_type2"/>
</dbReference>
<evidence type="ECO:0000313" key="4">
    <source>
        <dbReference type="Proteomes" id="UP000252415"/>
    </source>
</evidence>
<evidence type="ECO:0000259" key="2">
    <source>
        <dbReference type="Pfam" id="PF01050"/>
    </source>
</evidence>
<dbReference type="SUPFAM" id="SSF51182">
    <property type="entry name" value="RmlC-like cupins"/>
    <property type="match status" value="1"/>
</dbReference>
<dbReference type="Gene3D" id="3.90.550.10">
    <property type="entry name" value="Spore Coat Polysaccharide Biosynthesis Protein SpsA, Chain A"/>
    <property type="match status" value="1"/>
</dbReference>
<dbReference type="SUPFAM" id="SSF53448">
    <property type="entry name" value="Nucleotide-diphospho-sugar transferases"/>
    <property type="match status" value="1"/>
</dbReference>
<keyword evidence="3" id="KW-0808">Transferase</keyword>
<dbReference type="Proteomes" id="UP000252415">
    <property type="component" value="Unassembled WGS sequence"/>
</dbReference>
<dbReference type="Pfam" id="PF01050">
    <property type="entry name" value="MannoseP_isomer"/>
    <property type="match status" value="1"/>
</dbReference>
<evidence type="ECO:0000259" key="1">
    <source>
        <dbReference type="Pfam" id="PF00483"/>
    </source>
</evidence>
<organism evidence="3 4">
    <name type="scientific">Paenibacillus prosopidis</name>
    <dbReference type="NCBI Taxonomy" id="630520"/>
    <lineage>
        <taxon>Bacteria</taxon>
        <taxon>Bacillati</taxon>
        <taxon>Bacillota</taxon>
        <taxon>Bacilli</taxon>
        <taxon>Bacillales</taxon>
        <taxon>Paenibacillaceae</taxon>
        <taxon>Paenibacillus</taxon>
    </lineage>
</organism>
<keyword evidence="3" id="KW-0548">Nucleotidyltransferase</keyword>
<dbReference type="InterPro" id="IPR011051">
    <property type="entry name" value="RmlC_Cupin_sf"/>
</dbReference>